<reference evidence="13 14" key="1">
    <citation type="submission" date="2014-07" db="EMBL/GenBank/DDBJ databases">
        <title>Draft genome sequence of Thalassospira profundimaris S25-3-2.</title>
        <authorList>
            <person name="Lai Q."/>
            <person name="Shao Z."/>
        </authorList>
    </citation>
    <scope>NUCLEOTIDE SEQUENCE [LARGE SCALE GENOMIC DNA]</scope>
    <source>
        <strain evidence="13 14">S25-3-2</strain>
    </source>
</reference>
<protein>
    <recommendedName>
        <fullName evidence="3 10">4-diphosphocytidyl-2-C-methyl-D-erythritol kinase</fullName>
        <shortName evidence="10">CMK</shortName>
        <ecNumber evidence="2 10">2.7.1.148</ecNumber>
    </recommendedName>
    <alternativeName>
        <fullName evidence="9 10">4-(cytidine-5'-diphospho)-2-C-methyl-D-erythritol kinase</fullName>
    </alternativeName>
</protein>
<dbReference type="GO" id="GO:0050515">
    <property type="term" value="F:4-(cytidine 5'-diphospho)-2-C-methyl-D-erythritol kinase activity"/>
    <property type="evidence" value="ECO:0007669"/>
    <property type="project" value="UniProtKB-UniRule"/>
</dbReference>
<keyword evidence="4 10" id="KW-0808">Transferase</keyword>
<dbReference type="EC" id="2.7.1.148" evidence="2 10"/>
<dbReference type="HAMAP" id="MF_00061">
    <property type="entry name" value="IspE"/>
    <property type="match status" value="1"/>
</dbReference>
<gene>
    <name evidence="10" type="primary">ispE</name>
    <name evidence="13" type="ORF">TH25_16350</name>
</gene>
<dbReference type="GO" id="GO:0016114">
    <property type="term" value="P:terpenoid biosynthetic process"/>
    <property type="evidence" value="ECO:0007669"/>
    <property type="project" value="UniProtKB-UniRule"/>
</dbReference>
<comment type="function">
    <text evidence="10">Catalyzes the phosphorylation of the position 2 hydroxy group of 4-diphosphocytidyl-2C-methyl-D-erythritol.</text>
</comment>
<evidence type="ECO:0000259" key="12">
    <source>
        <dbReference type="Pfam" id="PF08544"/>
    </source>
</evidence>
<dbReference type="Gene3D" id="3.30.70.890">
    <property type="entry name" value="GHMP kinase, C-terminal domain"/>
    <property type="match status" value="1"/>
</dbReference>
<dbReference type="EMBL" id="JPWH01000013">
    <property type="protein sequence ID" value="RCK47080.1"/>
    <property type="molecule type" value="Genomic_DNA"/>
</dbReference>
<dbReference type="NCBIfam" id="TIGR00154">
    <property type="entry name" value="ispE"/>
    <property type="match status" value="1"/>
</dbReference>
<dbReference type="GO" id="GO:0019288">
    <property type="term" value="P:isopentenyl diphosphate biosynthetic process, methylerythritol 4-phosphate pathway"/>
    <property type="evidence" value="ECO:0007669"/>
    <property type="project" value="UniProtKB-UniRule"/>
</dbReference>
<dbReference type="SUPFAM" id="SSF54211">
    <property type="entry name" value="Ribosomal protein S5 domain 2-like"/>
    <property type="match status" value="1"/>
</dbReference>
<feature type="domain" description="GHMP kinase N-terminal" evidence="11">
    <location>
        <begin position="73"/>
        <end position="151"/>
    </location>
</feature>
<evidence type="ECO:0000256" key="5">
    <source>
        <dbReference type="ARBA" id="ARBA00022741"/>
    </source>
</evidence>
<dbReference type="NCBIfam" id="NF011202">
    <property type="entry name" value="PRK14608.1"/>
    <property type="match status" value="1"/>
</dbReference>
<dbReference type="PANTHER" id="PTHR43527">
    <property type="entry name" value="4-DIPHOSPHOCYTIDYL-2-C-METHYL-D-ERYTHRITOL KINASE, CHLOROPLASTIC"/>
    <property type="match status" value="1"/>
</dbReference>
<accession>A0A367X228</accession>
<dbReference type="InterPro" id="IPR036554">
    <property type="entry name" value="GHMP_kinase_C_sf"/>
</dbReference>
<dbReference type="AlphaFoldDB" id="A0A367X228"/>
<name>A0A367X228_9PROT</name>
<dbReference type="InterPro" id="IPR014721">
    <property type="entry name" value="Ribsml_uS5_D2-typ_fold_subgr"/>
</dbReference>
<dbReference type="SUPFAM" id="SSF55060">
    <property type="entry name" value="GHMP Kinase, C-terminal domain"/>
    <property type="match status" value="1"/>
</dbReference>
<dbReference type="Pfam" id="PF00288">
    <property type="entry name" value="GHMP_kinases_N"/>
    <property type="match status" value="1"/>
</dbReference>
<keyword evidence="5 10" id="KW-0547">Nucleotide-binding</keyword>
<evidence type="ECO:0000256" key="1">
    <source>
        <dbReference type="ARBA" id="ARBA00009684"/>
    </source>
</evidence>
<feature type="domain" description="GHMP kinase C-terminal" evidence="12">
    <location>
        <begin position="210"/>
        <end position="280"/>
    </location>
</feature>
<keyword evidence="8 10" id="KW-0414">Isoprene biosynthesis</keyword>
<dbReference type="InterPro" id="IPR020568">
    <property type="entry name" value="Ribosomal_Su5_D2-typ_SF"/>
</dbReference>
<evidence type="ECO:0000256" key="3">
    <source>
        <dbReference type="ARBA" id="ARBA00017473"/>
    </source>
</evidence>
<dbReference type="PIRSF" id="PIRSF010376">
    <property type="entry name" value="IspE"/>
    <property type="match status" value="1"/>
</dbReference>
<dbReference type="Gene3D" id="3.30.230.10">
    <property type="match status" value="1"/>
</dbReference>
<comment type="similarity">
    <text evidence="1 10">Belongs to the GHMP kinase family. IspE subfamily.</text>
</comment>
<keyword evidence="6 10" id="KW-0418">Kinase</keyword>
<comment type="pathway">
    <text evidence="10">Isoprenoid biosynthesis; isopentenyl diphosphate biosynthesis via DXP pathway; isopentenyl diphosphate from 1-deoxy-D-xylulose 5-phosphate: step 3/6.</text>
</comment>
<dbReference type="InterPro" id="IPR006204">
    <property type="entry name" value="GHMP_kinase_N_dom"/>
</dbReference>
<evidence type="ECO:0000259" key="11">
    <source>
        <dbReference type="Pfam" id="PF00288"/>
    </source>
</evidence>
<evidence type="ECO:0000256" key="8">
    <source>
        <dbReference type="ARBA" id="ARBA00023229"/>
    </source>
</evidence>
<dbReference type="UniPathway" id="UPA00056">
    <property type="reaction ID" value="UER00094"/>
</dbReference>
<dbReference type="Proteomes" id="UP000252517">
    <property type="component" value="Unassembled WGS sequence"/>
</dbReference>
<dbReference type="OrthoDB" id="9809438at2"/>
<evidence type="ECO:0000256" key="7">
    <source>
        <dbReference type="ARBA" id="ARBA00022840"/>
    </source>
</evidence>
<feature type="binding site" evidence="10">
    <location>
        <begin position="101"/>
        <end position="111"/>
    </location>
    <ligand>
        <name>ATP</name>
        <dbReference type="ChEBI" id="CHEBI:30616"/>
    </ligand>
</feature>
<feature type="active site" evidence="10">
    <location>
        <position position="12"/>
    </location>
</feature>
<comment type="caution">
    <text evidence="13">The sequence shown here is derived from an EMBL/GenBank/DDBJ whole genome shotgun (WGS) entry which is preliminary data.</text>
</comment>
<proteinExistence type="inferred from homology"/>
<evidence type="ECO:0000256" key="9">
    <source>
        <dbReference type="ARBA" id="ARBA00032554"/>
    </source>
</evidence>
<evidence type="ECO:0000256" key="4">
    <source>
        <dbReference type="ARBA" id="ARBA00022679"/>
    </source>
</evidence>
<comment type="catalytic activity">
    <reaction evidence="10">
        <text>4-CDP-2-C-methyl-D-erythritol + ATP = 4-CDP-2-C-methyl-D-erythritol 2-phosphate + ADP + H(+)</text>
        <dbReference type="Rhea" id="RHEA:18437"/>
        <dbReference type="ChEBI" id="CHEBI:15378"/>
        <dbReference type="ChEBI" id="CHEBI:30616"/>
        <dbReference type="ChEBI" id="CHEBI:57823"/>
        <dbReference type="ChEBI" id="CHEBI:57919"/>
        <dbReference type="ChEBI" id="CHEBI:456216"/>
        <dbReference type="EC" id="2.7.1.148"/>
    </reaction>
</comment>
<feature type="active site" evidence="10">
    <location>
        <position position="143"/>
    </location>
</feature>
<dbReference type="PANTHER" id="PTHR43527:SF2">
    <property type="entry name" value="4-DIPHOSPHOCYTIDYL-2-C-METHYL-D-ERYTHRITOL KINASE, CHLOROPLASTIC"/>
    <property type="match status" value="1"/>
</dbReference>
<dbReference type="InterPro" id="IPR013750">
    <property type="entry name" value="GHMP_kinase_C_dom"/>
</dbReference>
<evidence type="ECO:0000313" key="13">
    <source>
        <dbReference type="EMBL" id="RCK47080.1"/>
    </source>
</evidence>
<dbReference type="Pfam" id="PF08544">
    <property type="entry name" value="GHMP_kinases_C"/>
    <property type="match status" value="1"/>
</dbReference>
<dbReference type="RefSeq" id="WP_114089343.1">
    <property type="nucleotide sequence ID" value="NZ_JPWH01000013.1"/>
</dbReference>
<evidence type="ECO:0000256" key="2">
    <source>
        <dbReference type="ARBA" id="ARBA00012052"/>
    </source>
</evidence>
<evidence type="ECO:0000256" key="10">
    <source>
        <dbReference type="HAMAP-Rule" id="MF_00061"/>
    </source>
</evidence>
<organism evidence="13 14">
    <name type="scientific">Thalassospira profundimaris</name>
    <dbReference type="NCBI Taxonomy" id="502049"/>
    <lineage>
        <taxon>Bacteria</taxon>
        <taxon>Pseudomonadati</taxon>
        <taxon>Pseudomonadota</taxon>
        <taxon>Alphaproteobacteria</taxon>
        <taxon>Rhodospirillales</taxon>
        <taxon>Thalassospiraceae</taxon>
        <taxon>Thalassospira</taxon>
    </lineage>
</organism>
<dbReference type="GO" id="GO:0005524">
    <property type="term" value="F:ATP binding"/>
    <property type="evidence" value="ECO:0007669"/>
    <property type="project" value="UniProtKB-UniRule"/>
</dbReference>
<evidence type="ECO:0000256" key="6">
    <source>
        <dbReference type="ARBA" id="ARBA00022777"/>
    </source>
</evidence>
<sequence>MHNQLIEPAQAKINLFLHVTGKREDGYHTLDSLVCFADCGDIIRARPADDDTLTLALTGPMAPALADASTADNLVMRAANLLRDRFGIRQGAELILEKNLPVASGIGGGSADAAATLRVLCKLWGIPARPAELAPLALELGADVPVCLEGGTVFMQGIGEQLTPLAPLPGFSMVLVNPGKAVSTPAIFNARDGEFTEADLWAKDQSFADVTALADALRECRNDLTLPAVTLLPEICDVMDALARADGCLLARMSGSGATCFGLYPDAQMAARAASAIANANPDWWVKDCKIAPPQG</sequence>
<dbReference type="InterPro" id="IPR004424">
    <property type="entry name" value="IspE"/>
</dbReference>
<keyword evidence="7 10" id="KW-0067">ATP-binding</keyword>
<evidence type="ECO:0000313" key="14">
    <source>
        <dbReference type="Proteomes" id="UP000252517"/>
    </source>
</evidence>